<dbReference type="GO" id="GO:0016747">
    <property type="term" value="F:acyltransferase activity, transferring groups other than amino-acyl groups"/>
    <property type="evidence" value="ECO:0007669"/>
    <property type="project" value="InterPro"/>
</dbReference>
<dbReference type="InterPro" id="IPR000182">
    <property type="entry name" value="GNAT_dom"/>
</dbReference>
<protein>
    <recommendedName>
        <fullName evidence="1">N-acetyltransferase domain-containing protein</fullName>
    </recommendedName>
</protein>
<dbReference type="RefSeq" id="WP_038987212.1">
    <property type="nucleotide sequence ID" value="NZ_JWJO01000043.1"/>
</dbReference>
<dbReference type="Pfam" id="PF00583">
    <property type="entry name" value="Acetyltransf_1"/>
    <property type="match status" value="1"/>
</dbReference>
<dbReference type="PANTHER" id="PTHR43305">
    <property type="entry name" value="FAMILY N-ACETYLTRANSFERASE, PUTATIVE (AFU_ORTHOLOGUE AFUA_2G01380)-RELATED"/>
    <property type="match status" value="1"/>
</dbReference>
<evidence type="ECO:0000259" key="1">
    <source>
        <dbReference type="PROSITE" id="PS51186"/>
    </source>
</evidence>
<name>A0A161SAW1_9FLAO</name>
<dbReference type="CDD" id="cd04301">
    <property type="entry name" value="NAT_SF"/>
    <property type="match status" value="1"/>
</dbReference>
<dbReference type="EMBL" id="LQNU01000043">
    <property type="protein sequence ID" value="KZE82769.1"/>
    <property type="molecule type" value="Genomic_DNA"/>
</dbReference>
<dbReference type="Proteomes" id="UP000076630">
    <property type="component" value="Unassembled WGS sequence"/>
</dbReference>
<gene>
    <name evidence="2" type="ORF">AV926_06580</name>
</gene>
<evidence type="ECO:0000313" key="2">
    <source>
        <dbReference type="EMBL" id="KZE82769.1"/>
    </source>
</evidence>
<dbReference type="InterPro" id="IPR052777">
    <property type="entry name" value="Acetyltransferase_Enz"/>
</dbReference>
<reference evidence="2 3" key="1">
    <citation type="submission" date="2016-01" db="EMBL/GenBank/DDBJ databases">
        <title>Whole genome sequencing of Myroides marinus L41.</title>
        <authorList>
            <person name="Hong K.W."/>
        </authorList>
    </citation>
    <scope>NUCLEOTIDE SEQUENCE [LARGE SCALE GENOMIC DNA]</scope>
    <source>
        <strain evidence="2 3">L41</strain>
    </source>
</reference>
<dbReference type="Gene3D" id="3.40.630.30">
    <property type="match status" value="1"/>
</dbReference>
<keyword evidence="3" id="KW-1185">Reference proteome</keyword>
<sequence length="177" mass="20405">MHIEITQIHTITSEIELLLTEHRRALGTDINIHNQNEEISTLYTAPKGTLYVAKANNQIAGCITITRLTDYNCELGNLFIRPNFQGLGIGMQLCLQAKSFAKHTGYRTLYLTTHKSLEGPNSTYKACGFTPCTPYVKTPISGYIYMDYVFVEDDYIKNGILQMILRYFKYQRREQYR</sequence>
<proteinExistence type="predicted"/>
<comment type="caution">
    <text evidence="2">The sequence shown here is derived from an EMBL/GenBank/DDBJ whole genome shotgun (WGS) entry which is preliminary data.</text>
</comment>
<dbReference type="SUPFAM" id="SSF55729">
    <property type="entry name" value="Acyl-CoA N-acyltransferases (Nat)"/>
    <property type="match status" value="1"/>
</dbReference>
<dbReference type="PANTHER" id="PTHR43305:SF1">
    <property type="entry name" value="FAMILY N-ACETYLTRANSFERASE, PUTATIVE (AFU_ORTHOLOGUE AFUA_2G01380)-RELATED"/>
    <property type="match status" value="1"/>
</dbReference>
<dbReference type="AlphaFoldDB" id="A0A161SAW1"/>
<dbReference type="OrthoDB" id="5419426at2"/>
<organism evidence="2 3">
    <name type="scientific">Myroides marinus</name>
    <dbReference type="NCBI Taxonomy" id="703342"/>
    <lineage>
        <taxon>Bacteria</taxon>
        <taxon>Pseudomonadati</taxon>
        <taxon>Bacteroidota</taxon>
        <taxon>Flavobacteriia</taxon>
        <taxon>Flavobacteriales</taxon>
        <taxon>Flavobacteriaceae</taxon>
        <taxon>Myroides</taxon>
    </lineage>
</organism>
<evidence type="ECO:0000313" key="3">
    <source>
        <dbReference type="Proteomes" id="UP000076630"/>
    </source>
</evidence>
<dbReference type="PROSITE" id="PS51186">
    <property type="entry name" value="GNAT"/>
    <property type="match status" value="1"/>
</dbReference>
<accession>A0A161SAW1</accession>
<dbReference type="InterPro" id="IPR016181">
    <property type="entry name" value="Acyl_CoA_acyltransferase"/>
</dbReference>
<feature type="domain" description="N-acetyltransferase" evidence="1">
    <location>
        <begin position="6"/>
        <end position="151"/>
    </location>
</feature>